<gene>
    <name evidence="1" type="ORF">CIB95_13720</name>
</gene>
<reference evidence="2" key="1">
    <citation type="submission" date="2017-08" db="EMBL/GenBank/DDBJ databases">
        <authorList>
            <person name="Huang Z."/>
        </authorList>
    </citation>
    <scope>NUCLEOTIDE SEQUENCE [LARGE SCALE GENOMIC DNA]</scope>
    <source>
        <strain evidence="2">SA5d-4</strain>
    </source>
</reference>
<dbReference type="EMBL" id="NPIA01000008">
    <property type="protein sequence ID" value="OZM56200.1"/>
    <property type="molecule type" value="Genomic_DNA"/>
</dbReference>
<proteinExistence type="predicted"/>
<dbReference type="AlphaFoldDB" id="A0A263BR66"/>
<comment type="caution">
    <text evidence="1">The sequence shown here is derived from an EMBL/GenBank/DDBJ whole genome shotgun (WGS) entry which is preliminary data.</text>
</comment>
<accession>A0A263BR66</accession>
<protein>
    <recommendedName>
        <fullName evidence="3">CsbD-like domain-containing protein</fullName>
    </recommendedName>
</protein>
<name>A0A263BR66_9BACI</name>
<reference evidence="1 2" key="2">
    <citation type="submission" date="2017-09" db="EMBL/GenBank/DDBJ databases">
        <title>Bacillus patelloidae sp. nov., isolated from the intestinal tract of a marine limpet.</title>
        <authorList>
            <person name="Liu R."/>
            <person name="Dong C."/>
            <person name="Shao Z."/>
        </authorList>
    </citation>
    <scope>NUCLEOTIDE SEQUENCE [LARGE SCALE GENOMIC DNA]</scope>
    <source>
        <strain evidence="1 2">SA5d-4</strain>
    </source>
</reference>
<evidence type="ECO:0000313" key="2">
    <source>
        <dbReference type="Proteomes" id="UP000217083"/>
    </source>
</evidence>
<organism evidence="1 2">
    <name type="scientific">Lottiidibacillus patelloidae</name>
    <dbReference type="NCBI Taxonomy" id="2670334"/>
    <lineage>
        <taxon>Bacteria</taxon>
        <taxon>Bacillati</taxon>
        <taxon>Bacillota</taxon>
        <taxon>Bacilli</taxon>
        <taxon>Bacillales</taxon>
        <taxon>Bacillaceae</taxon>
        <taxon>Lottiidibacillus</taxon>
    </lineage>
</organism>
<evidence type="ECO:0008006" key="3">
    <source>
        <dbReference type="Google" id="ProtNLM"/>
    </source>
</evidence>
<sequence length="81" mass="8622">MKNVTDEANDLVHKTVDTSNKIVKSVSGEGGLVGKTADASSNVIKKVSDTGNDAINKTVDTTSKATKGIKQKLFSRKKKDE</sequence>
<keyword evidence="2" id="KW-1185">Reference proteome</keyword>
<dbReference type="Proteomes" id="UP000217083">
    <property type="component" value="Unassembled WGS sequence"/>
</dbReference>
<evidence type="ECO:0000313" key="1">
    <source>
        <dbReference type="EMBL" id="OZM56200.1"/>
    </source>
</evidence>